<protein>
    <submittedName>
        <fullName evidence="2">Uncharacterized protein</fullName>
    </submittedName>
</protein>
<accession>A0AAU9TI11</accession>
<feature type="compositionally biased region" description="Acidic residues" evidence="1">
    <location>
        <begin position="243"/>
        <end position="253"/>
    </location>
</feature>
<reference evidence="2" key="1">
    <citation type="submission" date="2022-03" db="EMBL/GenBank/DDBJ databases">
        <authorList>
            <person name="Tunstrom K."/>
        </authorList>
    </citation>
    <scope>NUCLEOTIDE SEQUENCE</scope>
</reference>
<organism evidence="2 3">
    <name type="scientific">Euphydryas editha</name>
    <name type="common">Edith's checkerspot</name>
    <dbReference type="NCBI Taxonomy" id="104508"/>
    <lineage>
        <taxon>Eukaryota</taxon>
        <taxon>Metazoa</taxon>
        <taxon>Ecdysozoa</taxon>
        <taxon>Arthropoda</taxon>
        <taxon>Hexapoda</taxon>
        <taxon>Insecta</taxon>
        <taxon>Pterygota</taxon>
        <taxon>Neoptera</taxon>
        <taxon>Endopterygota</taxon>
        <taxon>Lepidoptera</taxon>
        <taxon>Glossata</taxon>
        <taxon>Ditrysia</taxon>
        <taxon>Papilionoidea</taxon>
        <taxon>Nymphalidae</taxon>
        <taxon>Nymphalinae</taxon>
        <taxon>Euphydryas</taxon>
    </lineage>
</organism>
<sequence>MDFKLNYNKIEIENALEEMERERQGSIRGLVASLPLHYAFGSRCENFKFTRTKGNRGKGEGFIVYEILEARRNDCTSSVVVSKQSLIGRSTSSQTISLLKNKDLAISENGEILAPISYFIHQIEANARCKKMIPKNDLMTSENGLLSNGLIYTMKCYSSQYKLNQSLKNNKMLIDLIKSNNFNLEIFTEKNEIMMDKLNNDDSDDSTVDNEDNEKSLTKDETYESSEEEESKSLSEPLKVSSDDDNDADDDSSSSDSSSATEDETSDLD</sequence>
<name>A0AAU9TI11_EUPED</name>
<dbReference type="AlphaFoldDB" id="A0AAU9TI11"/>
<evidence type="ECO:0000313" key="2">
    <source>
        <dbReference type="EMBL" id="CAH2087229.1"/>
    </source>
</evidence>
<dbReference type="EMBL" id="CAKOGL010000006">
    <property type="protein sequence ID" value="CAH2087229.1"/>
    <property type="molecule type" value="Genomic_DNA"/>
</dbReference>
<feature type="compositionally biased region" description="Acidic residues" evidence="1">
    <location>
        <begin position="201"/>
        <end position="212"/>
    </location>
</feature>
<proteinExistence type="predicted"/>
<dbReference type="Proteomes" id="UP001153954">
    <property type="component" value="Unassembled WGS sequence"/>
</dbReference>
<feature type="compositionally biased region" description="Basic and acidic residues" evidence="1">
    <location>
        <begin position="213"/>
        <end position="222"/>
    </location>
</feature>
<evidence type="ECO:0000256" key="1">
    <source>
        <dbReference type="SAM" id="MobiDB-lite"/>
    </source>
</evidence>
<feature type="region of interest" description="Disordered" evidence="1">
    <location>
        <begin position="198"/>
        <end position="269"/>
    </location>
</feature>
<keyword evidence="3" id="KW-1185">Reference proteome</keyword>
<gene>
    <name evidence="2" type="ORF">EEDITHA_LOCUS3515</name>
</gene>
<comment type="caution">
    <text evidence="2">The sequence shown here is derived from an EMBL/GenBank/DDBJ whole genome shotgun (WGS) entry which is preliminary data.</text>
</comment>
<evidence type="ECO:0000313" key="3">
    <source>
        <dbReference type="Proteomes" id="UP001153954"/>
    </source>
</evidence>